<keyword evidence="7" id="KW-0812">Transmembrane</keyword>
<dbReference type="InterPro" id="IPR006620">
    <property type="entry name" value="Pro_4_hyd_alph"/>
</dbReference>
<organism evidence="8">
    <name type="scientific">Cyprideis torosa</name>
    <dbReference type="NCBI Taxonomy" id="163714"/>
    <lineage>
        <taxon>Eukaryota</taxon>
        <taxon>Metazoa</taxon>
        <taxon>Ecdysozoa</taxon>
        <taxon>Arthropoda</taxon>
        <taxon>Crustacea</taxon>
        <taxon>Oligostraca</taxon>
        <taxon>Ostracoda</taxon>
        <taxon>Podocopa</taxon>
        <taxon>Podocopida</taxon>
        <taxon>Cytherocopina</taxon>
        <taxon>Cytheroidea</taxon>
        <taxon>Cytherideidae</taxon>
        <taxon>Cyprideis</taxon>
    </lineage>
</organism>
<keyword evidence="7" id="KW-0472">Membrane</keyword>
<proteinExistence type="predicted"/>
<dbReference type="GO" id="GO:0031418">
    <property type="term" value="F:L-ascorbic acid binding"/>
    <property type="evidence" value="ECO:0007669"/>
    <property type="project" value="InterPro"/>
</dbReference>
<dbReference type="PANTHER" id="PTHR14650">
    <property type="entry name" value="PROLYL HYDROXYLASE-RELATED"/>
    <property type="match status" value="1"/>
</dbReference>
<keyword evidence="2" id="KW-0479">Metal-binding</keyword>
<feature type="transmembrane region" description="Helical" evidence="7">
    <location>
        <begin position="54"/>
        <end position="71"/>
    </location>
</feature>
<dbReference type="GO" id="GO:0005506">
    <property type="term" value="F:iron ion binding"/>
    <property type="evidence" value="ECO:0007669"/>
    <property type="project" value="InterPro"/>
</dbReference>
<name>A0A7R8ZPN8_9CRUS</name>
<dbReference type="InterPro" id="IPR044862">
    <property type="entry name" value="Pro_4_hyd_alph_FE2OG_OXY"/>
</dbReference>
<dbReference type="GO" id="GO:0016705">
    <property type="term" value="F:oxidoreductase activity, acting on paired donors, with incorporation or reduction of molecular oxygen"/>
    <property type="evidence" value="ECO:0007669"/>
    <property type="project" value="InterPro"/>
</dbReference>
<dbReference type="GO" id="GO:0016020">
    <property type="term" value="C:membrane"/>
    <property type="evidence" value="ECO:0007669"/>
    <property type="project" value="TreeGrafter"/>
</dbReference>
<reference evidence="8" key="1">
    <citation type="submission" date="2020-11" db="EMBL/GenBank/DDBJ databases">
        <authorList>
            <person name="Tran Van P."/>
        </authorList>
    </citation>
    <scope>NUCLEOTIDE SEQUENCE</scope>
</reference>
<dbReference type="AlphaFoldDB" id="A0A7R8ZPN8"/>
<dbReference type="Gene3D" id="2.60.120.620">
    <property type="entry name" value="q2cbj1_9rhob like domain"/>
    <property type="match status" value="1"/>
</dbReference>
<evidence type="ECO:0000256" key="1">
    <source>
        <dbReference type="ARBA" id="ARBA00001961"/>
    </source>
</evidence>
<feature type="region of interest" description="Disordered" evidence="6">
    <location>
        <begin position="1"/>
        <end position="43"/>
    </location>
</feature>
<sequence length="332" mass="37210">MGLRNRHSDEVKNPSPSKSYRKISGASSSDDNEASNRQEKGVQERSTLISESRVFSRVVIVLTILTIAFLMKKEDHERTSGEITWVSHNAISEDASQWVKCADDYSAEDRKTYEGCISERCGRLVTDQLVTEEEVDVLLSLAQKVMAKAGGSGGATIMDLHSGALSSGDKFVDLYQFQEIKELISEGDLQTYVTVRQKVQSRVASHFGVSPDLLHLTHPTFFSRLTSTKPVTPHDEYWHLHVDKETYDSFFYTSLVYLTDTGKDFGGGRFIFVDPDGQNRTVEPRRGRVSMFSSGSENKHLVEPVEWGTRFALTIAFTCDAKQGISDPTYRV</sequence>
<feature type="compositionally biased region" description="Basic and acidic residues" evidence="6">
    <location>
        <begin position="1"/>
        <end position="12"/>
    </location>
</feature>
<evidence type="ECO:0000256" key="5">
    <source>
        <dbReference type="ARBA" id="ARBA00023004"/>
    </source>
</evidence>
<evidence type="ECO:0000256" key="3">
    <source>
        <dbReference type="ARBA" id="ARBA00022964"/>
    </source>
</evidence>
<keyword evidence="4" id="KW-0560">Oxidoreductase</keyword>
<dbReference type="EMBL" id="OB661213">
    <property type="protein sequence ID" value="CAD7227664.1"/>
    <property type="molecule type" value="Genomic_DNA"/>
</dbReference>
<evidence type="ECO:0000256" key="6">
    <source>
        <dbReference type="SAM" id="MobiDB-lite"/>
    </source>
</evidence>
<dbReference type="PANTHER" id="PTHR14650:SF1">
    <property type="entry name" value="2-OXOGLUTARATE AND IRON-DEPENDENT OXYGENASE DOMAIN-CONTAINING PROTEIN 3"/>
    <property type="match status" value="1"/>
</dbReference>
<evidence type="ECO:0000256" key="4">
    <source>
        <dbReference type="ARBA" id="ARBA00023002"/>
    </source>
</evidence>
<dbReference type="SMART" id="SM00702">
    <property type="entry name" value="P4Hc"/>
    <property type="match status" value="1"/>
</dbReference>
<feature type="compositionally biased region" description="Basic and acidic residues" evidence="6">
    <location>
        <begin position="34"/>
        <end position="43"/>
    </location>
</feature>
<keyword evidence="7" id="KW-1133">Transmembrane helix</keyword>
<protein>
    <submittedName>
        <fullName evidence="8">Uncharacterized protein</fullName>
    </submittedName>
</protein>
<dbReference type="PROSITE" id="PS51471">
    <property type="entry name" value="FE2OG_OXY"/>
    <property type="match status" value="1"/>
</dbReference>
<dbReference type="Pfam" id="PF13640">
    <property type="entry name" value="2OG-FeII_Oxy_3"/>
    <property type="match status" value="1"/>
</dbReference>
<dbReference type="InterPro" id="IPR039210">
    <property type="entry name" value="OGFOD3"/>
</dbReference>
<evidence type="ECO:0000256" key="7">
    <source>
        <dbReference type="SAM" id="Phobius"/>
    </source>
</evidence>
<keyword evidence="3" id="KW-0223">Dioxygenase</keyword>
<gene>
    <name evidence="8" type="ORF">CTOB1V02_LOCUS5564</name>
</gene>
<dbReference type="GO" id="GO:0051213">
    <property type="term" value="F:dioxygenase activity"/>
    <property type="evidence" value="ECO:0007669"/>
    <property type="project" value="UniProtKB-KW"/>
</dbReference>
<comment type="cofactor">
    <cofactor evidence="1">
        <name>L-ascorbate</name>
        <dbReference type="ChEBI" id="CHEBI:38290"/>
    </cofactor>
</comment>
<evidence type="ECO:0000313" key="8">
    <source>
        <dbReference type="EMBL" id="CAD7227664.1"/>
    </source>
</evidence>
<dbReference type="InterPro" id="IPR005123">
    <property type="entry name" value="Oxoglu/Fe-dep_dioxygenase_dom"/>
</dbReference>
<accession>A0A7R8ZPN8</accession>
<keyword evidence="5" id="KW-0408">Iron</keyword>
<dbReference type="OrthoDB" id="427071at2759"/>
<evidence type="ECO:0000256" key="2">
    <source>
        <dbReference type="ARBA" id="ARBA00022723"/>
    </source>
</evidence>